<dbReference type="FunFam" id="3.30.565.10:FF:000003">
    <property type="entry name" value="DNA mismatch repair endonuclease MutL"/>
    <property type="match status" value="1"/>
</dbReference>
<dbReference type="CDD" id="cd16926">
    <property type="entry name" value="HATPase_MutL-MLH-PMS-like"/>
    <property type="match status" value="1"/>
</dbReference>
<feature type="domain" description="MutL C-terminal dimerisation" evidence="5">
    <location>
        <begin position="490"/>
        <end position="632"/>
    </location>
</feature>
<dbReference type="InterPro" id="IPR013507">
    <property type="entry name" value="DNA_mismatch_S5_2-like"/>
</dbReference>
<dbReference type="Gene3D" id="3.30.565.10">
    <property type="entry name" value="Histidine kinase-like ATPase, C-terminal domain"/>
    <property type="match status" value="1"/>
</dbReference>
<dbReference type="Gene3D" id="3.30.1540.20">
    <property type="entry name" value="MutL, C-terminal domain, dimerisation subdomain"/>
    <property type="match status" value="1"/>
</dbReference>
<evidence type="ECO:0000259" key="6">
    <source>
        <dbReference type="SMART" id="SM01340"/>
    </source>
</evidence>
<evidence type="ECO:0000256" key="4">
    <source>
        <dbReference type="HAMAP-Rule" id="MF_00149"/>
    </source>
</evidence>
<dbReference type="PANTHER" id="PTHR10073:SF12">
    <property type="entry name" value="DNA MISMATCH REPAIR PROTEIN MLH1"/>
    <property type="match status" value="1"/>
</dbReference>
<dbReference type="SMART" id="SM01340">
    <property type="entry name" value="DNA_mis_repair"/>
    <property type="match status" value="1"/>
</dbReference>
<protein>
    <recommendedName>
        <fullName evidence="4">DNA mismatch repair protein MutL</fullName>
    </recommendedName>
</protein>
<dbReference type="GO" id="GO:0032300">
    <property type="term" value="C:mismatch repair complex"/>
    <property type="evidence" value="ECO:0007669"/>
    <property type="project" value="InterPro"/>
</dbReference>
<dbReference type="STRING" id="546269.HMPREF0389_00570"/>
<sequence length="677" mass="77950">MGQEIFILDEFTIGKIAAGEVVERPSSVIKELVENSIDANAKNIVIEIKDGGKQYIRVSDDGVGIPHAELSKVFLRHSTSKIQKIEDLENLQTCGFRGEALSSICAVSKTTLMTKTSDEEWGSRVFVEGGKYISTEKIGLSQGTTLVIEDLFFNVPARKKFMKSSPAEAMAINQIVCRLAMGNPSIRFKLISNNKVIVSTVGDGTLENAIRSIYGKNAIEQMFYAKRNFEQEVTLYGYLSKTSMYQTNRRMQNFFFNRRYVEDISVARAMEDAYKGTIPIGKFPSCVLFIDLNPAQIDFNVHPNKLNVKYDSELRLEDKVYAFVRDALFQKSNHLIPKGSFVREEKTVEPPVKVQVPISVTEEKESGESQEVAVFSFEKKDATIPFEKILFPNESDTKEFESKVFDKKISYEKVSDVRKKLSVEENRMMANEVQESENGYREVECYREKNRAKESTVAERGKEISEPVVQNFLQTQEKEEDILNYEQLHYVGRVFSTYLIMTKEERMYLIDQHAAHERVLFERYMVLLHKDELSSQQLLNPILLELSYEDATLVEMYRDEIQKLGFDFDFLGEKVIVIRGVPVFFQETQGEQFMYEIIELLQENKNLENYEEFIDKVATKACRAAIKANDRIMDTEVEALLKDLNQCDNKYTCPHGRPVFIEVKKYDLEKMFKRVNA</sequence>
<dbReference type="GO" id="GO:0016887">
    <property type="term" value="F:ATP hydrolysis activity"/>
    <property type="evidence" value="ECO:0007669"/>
    <property type="project" value="InterPro"/>
</dbReference>
<dbReference type="Gene3D" id="3.30.230.10">
    <property type="match status" value="1"/>
</dbReference>
<dbReference type="RefSeq" id="WP_014262611.1">
    <property type="nucleotide sequence ID" value="NC_016630.1"/>
</dbReference>
<dbReference type="GO" id="GO:0006298">
    <property type="term" value="P:mismatch repair"/>
    <property type="evidence" value="ECO:0007669"/>
    <property type="project" value="UniProtKB-UniRule"/>
</dbReference>
<dbReference type="PATRIC" id="fig|546269.5.peg.1045"/>
<evidence type="ECO:0000256" key="2">
    <source>
        <dbReference type="ARBA" id="ARBA00022763"/>
    </source>
</evidence>
<reference evidence="8" key="1">
    <citation type="submission" date="2010-12" db="EMBL/GenBank/DDBJ databases">
        <title>The genome sequence of Filifactor alocis strain ATCC 35896.</title>
        <authorList>
            <consortium name="The Broad Institute Genome Sequencing Platform"/>
            <person name="Ward D."/>
            <person name="Earl A."/>
            <person name="Feldgarden M."/>
            <person name="Young S.K."/>
            <person name="Gargeya S."/>
            <person name="Zeng Q."/>
            <person name="Alvarado L."/>
            <person name="Berlin A."/>
            <person name="Bochicchio J."/>
            <person name="Chapman S.B."/>
            <person name="Chen Z."/>
            <person name="Freedman E."/>
            <person name="Gellesch M."/>
            <person name="Goldberg J."/>
            <person name="Griggs A."/>
            <person name="Gujja S."/>
            <person name="Heilman E."/>
            <person name="Heiman D."/>
            <person name="Howarth C."/>
            <person name="Mehta T."/>
            <person name="Neiman D."/>
            <person name="Pearson M."/>
            <person name="Roberts A."/>
            <person name="Saif S."/>
            <person name="Shea T."/>
            <person name="Shenoy N."/>
            <person name="Sisk P."/>
            <person name="Stolte C."/>
            <person name="Sykes S."/>
            <person name="White J."/>
            <person name="Yandava C."/>
            <person name="Izard J."/>
            <person name="Blanton J.M."/>
            <person name="Baranova O.V."/>
            <person name="Tanner A.C."/>
            <person name="Dewhirst F.E."/>
            <person name="Haas B."/>
            <person name="Nusbaum C."/>
            <person name="Birren B."/>
        </authorList>
    </citation>
    <scope>NUCLEOTIDE SEQUENCE [LARGE SCALE GENOMIC DNA]</scope>
    <source>
        <strain evidence="8">ATCC 35896 / D40 B5</strain>
    </source>
</reference>
<dbReference type="PROSITE" id="PS00058">
    <property type="entry name" value="DNA_MISMATCH_REPAIR_1"/>
    <property type="match status" value="1"/>
</dbReference>
<dbReference type="InterPro" id="IPR002099">
    <property type="entry name" value="MutL/Mlh/PMS"/>
</dbReference>
<dbReference type="GO" id="GO:0005524">
    <property type="term" value="F:ATP binding"/>
    <property type="evidence" value="ECO:0007669"/>
    <property type="project" value="InterPro"/>
</dbReference>
<dbReference type="InterPro" id="IPR042120">
    <property type="entry name" value="MutL_C_dimsub"/>
</dbReference>
<keyword evidence="2 4" id="KW-0227">DNA damage</keyword>
<comment type="similarity">
    <text evidence="1 4">Belongs to the DNA mismatch repair MutL/HexB family.</text>
</comment>
<dbReference type="InterPro" id="IPR037198">
    <property type="entry name" value="MutL_C_sf"/>
</dbReference>
<evidence type="ECO:0000313" key="8">
    <source>
        <dbReference type="Proteomes" id="UP000007468"/>
    </source>
</evidence>
<dbReference type="SUPFAM" id="SSF54211">
    <property type="entry name" value="Ribosomal protein S5 domain 2-like"/>
    <property type="match status" value="1"/>
</dbReference>
<dbReference type="KEGG" id="faa:HMPREF0389_00570"/>
<dbReference type="AlphaFoldDB" id="D6GSL2"/>
<name>D6GSL2_FILAD</name>
<dbReference type="Proteomes" id="UP000007468">
    <property type="component" value="Chromosome"/>
</dbReference>
<evidence type="ECO:0000259" key="5">
    <source>
        <dbReference type="SMART" id="SM00853"/>
    </source>
</evidence>
<dbReference type="eggNOG" id="COG0323">
    <property type="taxonomic scope" value="Bacteria"/>
</dbReference>
<dbReference type="Pfam" id="PF13589">
    <property type="entry name" value="HATPase_c_3"/>
    <property type="match status" value="1"/>
</dbReference>
<keyword evidence="3 4" id="KW-0234">DNA repair</keyword>
<dbReference type="EMBL" id="CP002390">
    <property type="protein sequence ID" value="EFE28653.2"/>
    <property type="molecule type" value="Genomic_DNA"/>
</dbReference>
<dbReference type="SMART" id="SM00853">
    <property type="entry name" value="MutL_C"/>
    <property type="match status" value="1"/>
</dbReference>
<dbReference type="GO" id="GO:0140664">
    <property type="term" value="F:ATP-dependent DNA damage sensor activity"/>
    <property type="evidence" value="ECO:0007669"/>
    <property type="project" value="InterPro"/>
</dbReference>
<evidence type="ECO:0000256" key="3">
    <source>
        <dbReference type="ARBA" id="ARBA00023204"/>
    </source>
</evidence>
<dbReference type="InterPro" id="IPR020568">
    <property type="entry name" value="Ribosomal_Su5_D2-typ_SF"/>
</dbReference>
<dbReference type="InterPro" id="IPR014790">
    <property type="entry name" value="MutL_C"/>
</dbReference>
<dbReference type="CDD" id="cd00782">
    <property type="entry name" value="MutL_Trans"/>
    <property type="match status" value="1"/>
</dbReference>
<dbReference type="Gene3D" id="3.30.1370.100">
    <property type="entry name" value="MutL, C-terminal domain, regulatory subdomain"/>
    <property type="match status" value="1"/>
</dbReference>
<dbReference type="NCBIfam" id="TIGR00585">
    <property type="entry name" value="mutl"/>
    <property type="match status" value="1"/>
</dbReference>
<dbReference type="Pfam" id="PF08676">
    <property type="entry name" value="MutL_C"/>
    <property type="match status" value="1"/>
</dbReference>
<dbReference type="HAMAP" id="MF_00149">
    <property type="entry name" value="DNA_mis_repair"/>
    <property type="match status" value="1"/>
</dbReference>
<accession>D6GSL2</accession>
<dbReference type="HOGENOM" id="CLU_004131_4_1_9"/>
<comment type="function">
    <text evidence="4">This protein is involved in the repair of mismatches in DNA. It is required for dam-dependent methyl-directed DNA mismatch repair. May act as a 'molecular matchmaker', a protein that promotes the formation of a stable complex between two or more DNA-binding proteins in an ATP-dependent manner without itself being part of a final effector complex.</text>
</comment>
<dbReference type="Pfam" id="PF01119">
    <property type="entry name" value="DNA_mis_repair"/>
    <property type="match status" value="1"/>
</dbReference>
<organism evidence="7 8">
    <name type="scientific">Filifactor alocis (strain ATCC 35896 / CCUG 47790 / D40 B5)</name>
    <name type="common">Fusobacterium alocis</name>
    <dbReference type="NCBI Taxonomy" id="546269"/>
    <lineage>
        <taxon>Bacteria</taxon>
        <taxon>Bacillati</taxon>
        <taxon>Bacillota</taxon>
        <taxon>Clostridia</taxon>
        <taxon>Peptostreptococcales</taxon>
        <taxon>Filifactoraceae</taxon>
        <taxon>Filifactor</taxon>
    </lineage>
</organism>
<dbReference type="GO" id="GO:0030983">
    <property type="term" value="F:mismatched DNA binding"/>
    <property type="evidence" value="ECO:0007669"/>
    <property type="project" value="InterPro"/>
</dbReference>
<dbReference type="InterPro" id="IPR014762">
    <property type="entry name" value="DNA_mismatch_repair_CS"/>
</dbReference>
<dbReference type="OrthoDB" id="9763467at2"/>
<feature type="domain" description="DNA mismatch repair protein S5" evidence="6">
    <location>
        <begin position="210"/>
        <end position="329"/>
    </location>
</feature>
<gene>
    <name evidence="4 7" type="primary">mutL</name>
    <name evidence="7" type="ordered locus">HMPREF0389_00570</name>
</gene>
<dbReference type="InterPro" id="IPR020667">
    <property type="entry name" value="DNA_mismatch_repair_MutL"/>
</dbReference>
<dbReference type="InterPro" id="IPR036890">
    <property type="entry name" value="HATPase_C_sf"/>
</dbReference>
<dbReference type="PANTHER" id="PTHR10073">
    <property type="entry name" value="DNA MISMATCH REPAIR PROTEIN MLH, PMS, MUTL"/>
    <property type="match status" value="1"/>
</dbReference>
<dbReference type="SUPFAM" id="SSF55874">
    <property type="entry name" value="ATPase domain of HSP90 chaperone/DNA topoisomerase II/histidine kinase"/>
    <property type="match status" value="1"/>
</dbReference>
<keyword evidence="8" id="KW-1185">Reference proteome</keyword>
<evidence type="ECO:0000256" key="1">
    <source>
        <dbReference type="ARBA" id="ARBA00006082"/>
    </source>
</evidence>
<dbReference type="InterPro" id="IPR038973">
    <property type="entry name" value="MutL/Mlh/Pms-like"/>
</dbReference>
<dbReference type="InterPro" id="IPR042121">
    <property type="entry name" value="MutL_C_regsub"/>
</dbReference>
<evidence type="ECO:0000313" key="7">
    <source>
        <dbReference type="EMBL" id="EFE28653.2"/>
    </source>
</evidence>
<proteinExistence type="inferred from homology"/>
<dbReference type="InterPro" id="IPR014721">
    <property type="entry name" value="Ribsml_uS5_D2-typ_fold_subgr"/>
</dbReference>
<dbReference type="SUPFAM" id="SSF118116">
    <property type="entry name" value="DNA mismatch repair protein MutL"/>
    <property type="match status" value="1"/>
</dbReference>